<feature type="active site" description="Proton acceptor" evidence="9">
    <location>
        <position position="69"/>
    </location>
</feature>
<dbReference type="SUPFAM" id="SSF52972">
    <property type="entry name" value="ITPase-like"/>
    <property type="match status" value="1"/>
</dbReference>
<evidence type="ECO:0000313" key="10">
    <source>
        <dbReference type="EMBL" id="WOX05719.1"/>
    </source>
</evidence>
<evidence type="ECO:0000256" key="2">
    <source>
        <dbReference type="ARBA" id="ARBA00022490"/>
    </source>
</evidence>
<accession>A0AAU0N276</accession>
<dbReference type="AlphaFoldDB" id="A0AAU0N276"/>
<feature type="site" description="Important for substrate specificity" evidence="9">
    <location>
        <position position="154"/>
    </location>
</feature>
<dbReference type="EMBL" id="CP137555">
    <property type="protein sequence ID" value="WOX05719.1"/>
    <property type="molecule type" value="Genomic_DNA"/>
</dbReference>
<evidence type="ECO:0000256" key="1">
    <source>
        <dbReference type="ARBA" id="ARBA00004496"/>
    </source>
</evidence>
<dbReference type="KEGG" id="mpaf:R5R33_00815"/>
<gene>
    <name evidence="10" type="ORF">R5R33_00815</name>
</gene>
<evidence type="ECO:0000313" key="11">
    <source>
        <dbReference type="Proteomes" id="UP001302477"/>
    </source>
</evidence>
<organism evidence="10 11">
    <name type="scientific">Microbulbifer pacificus</name>
    <dbReference type="NCBI Taxonomy" id="407164"/>
    <lineage>
        <taxon>Bacteria</taxon>
        <taxon>Pseudomonadati</taxon>
        <taxon>Pseudomonadota</taxon>
        <taxon>Gammaproteobacteria</taxon>
        <taxon>Cellvibrionales</taxon>
        <taxon>Microbulbiferaceae</taxon>
        <taxon>Microbulbifer</taxon>
    </lineage>
</organism>
<keyword evidence="4 9" id="KW-0546">Nucleotide metabolism</keyword>
<dbReference type="GO" id="GO:0005737">
    <property type="term" value="C:cytoplasm"/>
    <property type="evidence" value="ECO:0007669"/>
    <property type="project" value="UniProtKB-SubCell"/>
</dbReference>
<dbReference type="GO" id="GO:0047429">
    <property type="term" value="F:nucleoside triphosphate diphosphatase activity"/>
    <property type="evidence" value="ECO:0007669"/>
    <property type="project" value="InterPro"/>
</dbReference>
<comment type="function">
    <text evidence="6 9">Nucleoside triphosphate pyrophosphatase that hydrolyzes 7-methyl-GTP (m(7)GTP). May have a dual role in cell division arrest and in preventing the incorporation of modified nucleotides into cellular nucleic acids.</text>
</comment>
<feature type="site" description="Important for substrate specificity" evidence="9">
    <location>
        <position position="70"/>
    </location>
</feature>
<proteinExistence type="inferred from homology"/>
<dbReference type="InterPro" id="IPR003697">
    <property type="entry name" value="Maf-like"/>
</dbReference>
<dbReference type="RefSeq" id="WP_318954185.1">
    <property type="nucleotide sequence ID" value="NZ_CP137555.1"/>
</dbReference>
<evidence type="ECO:0000256" key="8">
    <source>
        <dbReference type="ARBA" id="ARBA00068163"/>
    </source>
</evidence>
<dbReference type="PIRSF" id="PIRSF006305">
    <property type="entry name" value="Maf"/>
    <property type="match status" value="1"/>
</dbReference>
<dbReference type="GO" id="GO:0009117">
    <property type="term" value="P:nucleotide metabolic process"/>
    <property type="evidence" value="ECO:0007669"/>
    <property type="project" value="UniProtKB-KW"/>
</dbReference>
<dbReference type="FunFam" id="3.90.950.10:FF:000005">
    <property type="entry name" value="7-methyl-GTP pyrophosphatase"/>
    <property type="match status" value="1"/>
</dbReference>
<comment type="catalytic activity">
    <reaction evidence="5 9">
        <text>N(7)-methyl-GTP + H2O = N(7)-methyl-GMP + diphosphate + H(+)</text>
        <dbReference type="Rhea" id="RHEA:58744"/>
        <dbReference type="ChEBI" id="CHEBI:15377"/>
        <dbReference type="ChEBI" id="CHEBI:15378"/>
        <dbReference type="ChEBI" id="CHEBI:33019"/>
        <dbReference type="ChEBI" id="CHEBI:58285"/>
        <dbReference type="ChEBI" id="CHEBI:87133"/>
    </reaction>
</comment>
<keyword evidence="3 9" id="KW-0378">Hydrolase</keyword>
<dbReference type="EC" id="3.6.1.-" evidence="9"/>
<evidence type="ECO:0000256" key="6">
    <source>
        <dbReference type="ARBA" id="ARBA00053369"/>
    </source>
</evidence>
<keyword evidence="11" id="KW-1185">Reference proteome</keyword>
<evidence type="ECO:0000256" key="3">
    <source>
        <dbReference type="ARBA" id="ARBA00022801"/>
    </source>
</evidence>
<evidence type="ECO:0000256" key="7">
    <source>
        <dbReference type="ARBA" id="ARBA00060749"/>
    </source>
</evidence>
<dbReference type="Proteomes" id="UP001302477">
    <property type="component" value="Chromosome"/>
</dbReference>
<evidence type="ECO:0000256" key="9">
    <source>
        <dbReference type="HAMAP-Rule" id="MF_00528"/>
    </source>
</evidence>
<dbReference type="InterPro" id="IPR029001">
    <property type="entry name" value="ITPase-like_fam"/>
</dbReference>
<dbReference type="NCBIfam" id="TIGR00172">
    <property type="entry name" value="maf"/>
    <property type="match status" value="1"/>
</dbReference>
<evidence type="ECO:0000256" key="4">
    <source>
        <dbReference type="ARBA" id="ARBA00023080"/>
    </source>
</evidence>
<dbReference type="Pfam" id="PF02545">
    <property type="entry name" value="Maf"/>
    <property type="match status" value="1"/>
</dbReference>
<comment type="similarity">
    <text evidence="7 9">Belongs to the Maf family. YceF subfamily.</text>
</comment>
<dbReference type="PANTHER" id="PTHR43213">
    <property type="entry name" value="BIFUNCTIONAL DTTP/UTP PYROPHOSPHATASE/METHYLTRANSFERASE PROTEIN-RELATED"/>
    <property type="match status" value="1"/>
</dbReference>
<feature type="site" description="Important for substrate specificity" evidence="9">
    <location>
        <position position="12"/>
    </location>
</feature>
<evidence type="ECO:0000256" key="5">
    <source>
        <dbReference type="ARBA" id="ARBA00050213"/>
    </source>
</evidence>
<comment type="caution">
    <text evidence="9">Lacks conserved residue(s) required for the propagation of feature annotation.</text>
</comment>
<dbReference type="Gene3D" id="3.90.950.10">
    <property type="match status" value="1"/>
</dbReference>
<keyword evidence="2 9" id="KW-0963">Cytoplasm</keyword>
<sequence>MRQLILASSSPYRRALLEKLGIPFECHAPYIKEEAFEGESADELASRLATEKALALASQFPDALIIGSDQVAECRGRLLGKPGNTENAVEQLQFCSGHPVNFHTGLCLADTKMGSHTTLCETFTVHFRNLSPVEIQRYVERDQPLDCAGSFKAEGLGISLFEKMEGNDPNTLIGLPLIRLIDLLKLYQLDPLGHPGS</sequence>
<dbReference type="CDD" id="cd00555">
    <property type="entry name" value="Maf"/>
    <property type="match status" value="1"/>
</dbReference>
<protein>
    <recommendedName>
        <fullName evidence="8 9">7-methyl-GTP pyrophosphatase</fullName>
        <shortName evidence="9">m(7)GTP pyrophosphatase</shortName>
        <ecNumber evidence="9">3.6.1.-</ecNumber>
    </recommendedName>
</protein>
<reference evidence="10 11" key="1">
    <citation type="submission" date="2023-10" db="EMBL/GenBank/DDBJ databases">
        <title>Description of Microbulbifer bruguierae sp. nov., isolated from the sediments of mangrove plant Bruguiera sexangula and comparative genomic analyses of the genus Microbulbifer.</title>
        <authorList>
            <person name="Long M."/>
        </authorList>
    </citation>
    <scope>NUCLEOTIDE SEQUENCE [LARGE SCALE GENOMIC DNA]</scope>
    <source>
        <strain evidence="10 11">SPO729</strain>
    </source>
</reference>
<dbReference type="PANTHER" id="PTHR43213:SF10">
    <property type="entry name" value="7-METHYL-GTP PYROPHOSPHATASE"/>
    <property type="match status" value="1"/>
</dbReference>
<comment type="cofactor">
    <cofactor evidence="9">
        <name>a divalent metal cation</name>
        <dbReference type="ChEBI" id="CHEBI:60240"/>
    </cofactor>
</comment>
<dbReference type="HAMAP" id="MF_00528">
    <property type="entry name" value="Maf"/>
    <property type="match status" value="1"/>
</dbReference>
<comment type="subcellular location">
    <subcellularLocation>
        <location evidence="1 9">Cytoplasm</location>
    </subcellularLocation>
</comment>
<name>A0AAU0N276_9GAMM</name>